<evidence type="ECO:0000256" key="6">
    <source>
        <dbReference type="SAM" id="Phobius"/>
    </source>
</evidence>
<feature type="transmembrane region" description="Helical" evidence="6">
    <location>
        <begin position="21"/>
        <end position="41"/>
    </location>
</feature>
<sequence>MSTTGASSDVRAERAPRSTRAVVVVGVVISLLLAGLVSFYASGHPDGLEYVGETLGFGESARDSAVAGSPLADYAVSGVDDARLSGGLAGVVGVLVTGALMAGVLLLVRRSSRRRR</sequence>
<keyword evidence="9" id="KW-1185">Reference proteome</keyword>
<dbReference type="Pfam" id="PF13190">
    <property type="entry name" value="PDGLE"/>
    <property type="match status" value="1"/>
</dbReference>
<proteinExistence type="predicted"/>
<keyword evidence="2" id="KW-1003">Cell membrane</keyword>
<name>A0ABP8JB93_9MICO</name>
<feature type="transmembrane region" description="Helical" evidence="6">
    <location>
        <begin position="87"/>
        <end position="108"/>
    </location>
</feature>
<organism evidence="8 9">
    <name type="scientific">Ornithinibacter aureus</name>
    <dbReference type="NCBI Taxonomy" id="622664"/>
    <lineage>
        <taxon>Bacteria</taxon>
        <taxon>Bacillati</taxon>
        <taxon>Actinomycetota</taxon>
        <taxon>Actinomycetes</taxon>
        <taxon>Micrococcales</taxon>
        <taxon>Intrasporangiaceae</taxon>
        <taxon>Ornithinibacter</taxon>
    </lineage>
</organism>
<evidence type="ECO:0000313" key="9">
    <source>
        <dbReference type="Proteomes" id="UP001500390"/>
    </source>
</evidence>
<keyword evidence="3 6" id="KW-0812">Transmembrane</keyword>
<evidence type="ECO:0000256" key="5">
    <source>
        <dbReference type="ARBA" id="ARBA00023136"/>
    </source>
</evidence>
<feature type="domain" description="PDGLE" evidence="7">
    <location>
        <begin position="20"/>
        <end position="110"/>
    </location>
</feature>
<evidence type="ECO:0000256" key="4">
    <source>
        <dbReference type="ARBA" id="ARBA00022989"/>
    </source>
</evidence>
<evidence type="ECO:0000256" key="2">
    <source>
        <dbReference type="ARBA" id="ARBA00022475"/>
    </source>
</evidence>
<evidence type="ECO:0000256" key="1">
    <source>
        <dbReference type="ARBA" id="ARBA00004236"/>
    </source>
</evidence>
<dbReference type="RefSeq" id="WP_170296259.1">
    <property type="nucleotide sequence ID" value="NZ_BAABFX010000009.1"/>
</dbReference>
<keyword evidence="5 6" id="KW-0472">Membrane</keyword>
<evidence type="ECO:0000256" key="3">
    <source>
        <dbReference type="ARBA" id="ARBA00022692"/>
    </source>
</evidence>
<keyword evidence="4 6" id="KW-1133">Transmembrane helix</keyword>
<dbReference type="Proteomes" id="UP001500390">
    <property type="component" value="Unassembled WGS sequence"/>
</dbReference>
<gene>
    <name evidence="8" type="ORF">GCM10023153_02820</name>
</gene>
<accession>A0ABP8JB93</accession>
<comment type="caution">
    <text evidence="8">The sequence shown here is derived from an EMBL/GenBank/DDBJ whole genome shotgun (WGS) entry which is preliminary data.</text>
</comment>
<evidence type="ECO:0000259" key="7">
    <source>
        <dbReference type="Pfam" id="PF13190"/>
    </source>
</evidence>
<reference evidence="9" key="1">
    <citation type="journal article" date="2019" name="Int. J. Syst. Evol. Microbiol.">
        <title>The Global Catalogue of Microorganisms (GCM) 10K type strain sequencing project: providing services to taxonomists for standard genome sequencing and annotation.</title>
        <authorList>
            <consortium name="The Broad Institute Genomics Platform"/>
            <consortium name="The Broad Institute Genome Sequencing Center for Infectious Disease"/>
            <person name="Wu L."/>
            <person name="Ma J."/>
        </authorList>
    </citation>
    <scope>NUCLEOTIDE SEQUENCE [LARGE SCALE GENOMIC DNA]</scope>
    <source>
        <strain evidence="9">JCM 17738</strain>
    </source>
</reference>
<comment type="subcellular location">
    <subcellularLocation>
        <location evidence="1">Cell membrane</location>
    </subcellularLocation>
</comment>
<evidence type="ECO:0000313" key="8">
    <source>
        <dbReference type="EMBL" id="GAA4387976.1"/>
    </source>
</evidence>
<dbReference type="EMBL" id="BAABFX010000009">
    <property type="protein sequence ID" value="GAA4387976.1"/>
    <property type="molecule type" value="Genomic_DNA"/>
</dbReference>
<protein>
    <recommendedName>
        <fullName evidence="7">PDGLE domain-containing protein</fullName>
    </recommendedName>
</protein>
<dbReference type="InterPro" id="IPR025937">
    <property type="entry name" value="PDGLE_dom"/>
</dbReference>